<dbReference type="EMBL" id="UGYK01000002">
    <property type="protein sequence ID" value="SUI44153.1"/>
    <property type="molecule type" value="Genomic_DNA"/>
</dbReference>
<dbReference type="AlphaFoldDB" id="A0A379YEL6"/>
<evidence type="ECO:0000313" key="1">
    <source>
        <dbReference type="EMBL" id="SUI44153.1"/>
    </source>
</evidence>
<gene>
    <name evidence="1" type="ORF">NCTC10211_01643</name>
</gene>
<reference evidence="1 2" key="1">
    <citation type="submission" date="2018-06" db="EMBL/GenBank/DDBJ databases">
        <authorList>
            <consortium name="Pathogen Informatics"/>
            <person name="Doyle S."/>
        </authorList>
    </citation>
    <scope>NUCLEOTIDE SEQUENCE [LARGE SCALE GENOMIC DNA]</scope>
    <source>
        <strain evidence="1 2">NCTC10211</strain>
    </source>
</reference>
<protein>
    <submittedName>
        <fullName evidence="1">Uncharacterized protein</fullName>
    </submittedName>
</protein>
<dbReference type="Proteomes" id="UP000254765">
    <property type="component" value="Unassembled WGS sequence"/>
</dbReference>
<proteinExistence type="predicted"/>
<accession>A0A379YEL6</accession>
<sequence length="56" mass="6286">MAICISGSGTWNGNMRVTTPDRETTRIKMRIVKKISMLSLDSTIQTTSAQGLRWSR</sequence>
<name>A0A379YEL6_SERMA</name>
<evidence type="ECO:0000313" key="2">
    <source>
        <dbReference type="Proteomes" id="UP000254765"/>
    </source>
</evidence>
<organism evidence="1 2">
    <name type="scientific">Serratia marcescens</name>
    <dbReference type="NCBI Taxonomy" id="615"/>
    <lineage>
        <taxon>Bacteria</taxon>
        <taxon>Pseudomonadati</taxon>
        <taxon>Pseudomonadota</taxon>
        <taxon>Gammaproteobacteria</taxon>
        <taxon>Enterobacterales</taxon>
        <taxon>Yersiniaceae</taxon>
        <taxon>Serratia</taxon>
    </lineage>
</organism>